<proteinExistence type="predicted"/>
<dbReference type="Proteomes" id="UP000598350">
    <property type="component" value="Unassembled WGS sequence"/>
</dbReference>
<reference evidence="2 3" key="1">
    <citation type="submission" date="2020-05" db="EMBL/GenBank/DDBJ databases">
        <title>The draft genome sequence of Maribacter arenosus CAU 1321.</title>
        <authorList>
            <person name="Mu L."/>
        </authorList>
    </citation>
    <scope>NUCLEOTIDE SEQUENCE [LARGE SCALE GENOMIC DNA]</scope>
    <source>
        <strain evidence="2 3">CAU 1321</strain>
    </source>
</reference>
<keyword evidence="3" id="KW-1185">Reference proteome</keyword>
<dbReference type="InterPro" id="IPR011990">
    <property type="entry name" value="TPR-like_helical_dom_sf"/>
</dbReference>
<organism evidence="2 3">
    <name type="scientific">Maribacter arenosus</name>
    <dbReference type="NCBI Taxonomy" id="1854708"/>
    <lineage>
        <taxon>Bacteria</taxon>
        <taxon>Pseudomonadati</taxon>
        <taxon>Bacteroidota</taxon>
        <taxon>Flavobacteriia</taxon>
        <taxon>Flavobacteriales</taxon>
        <taxon>Flavobacteriaceae</taxon>
        <taxon>Maribacter</taxon>
    </lineage>
</organism>
<name>A0ABR7VET3_9FLAO</name>
<evidence type="ECO:0000313" key="3">
    <source>
        <dbReference type="Proteomes" id="UP000598350"/>
    </source>
</evidence>
<evidence type="ECO:0000256" key="1">
    <source>
        <dbReference type="SAM" id="SignalP"/>
    </source>
</evidence>
<protein>
    <recommendedName>
        <fullName evidence="4">Tetratricopeptide repeat-containing protein</fullName>
    </recommendedName>
</protein>
<evidence type="ECO:0008006" key="4">
    <source>
        <dbReference type="Google" id="ProtNLM"/>
    </source>
</evidence>
<dbReference type="EMBL" id="JABTCG010000002">
    <property type="protein sequence ID" value="MBD0850559.1"/>
    <property type="molecule type" value="Genomic_DNA"/>
</dbReference>
<feature type="signal peptide" evidence="1">
    <location>
        <begin position="1"/>
        <end position="21"/>
    </location>
</feature>
<accession>A0ABR7VET3</accession>
<evidence type="ECO:0000313" key="2">
    <source>
        <dbReference type="EMBL" id="MBD0850559.1"/>
    </source>
</evidence>
<comment type="caution">
    <text evidence="2">The sequence shown here is derived from an EMBL/GenBank/DDBJ whole genome shotgun (WGS) entry which is preliminary data.</text>
</comment>
<dbReference type="SUPFAM" id="SSF48452">
    <property type="entry name" value="TPR-like"/>
    <property type="match status" value="1"/>
</dbReference>
<feature type="chain" id="PRO_5046973864" description="Tetratricopeptide repeat-containing protein" evidence="1">
    <location>
        <begin position="22"/>
        <end position="308"/>
    </location>
</feature>
<gene>
    <name evidence="2" type="ORF">HPE63_07755</name>
</gene>
<dbReference type="RefSeq" id="WP_188313681.1">
    <property type="nucleotide sequence ID" value="NZ_JABTCG010000002.1"/>
</dbReference>
<sequence length="308" mass="35289">MKLMYAIVLLSLLAFPFSGGAQVREMDIDESAEVFLEDYSDAFQEHFFEALKQKGIENYDKAINLLLECKLIDATNSVVDHELAKVYLVDKQYAMAQDYAISALLSEPENLWYLDTLVTAIQMQGSSLDQMDINIPLENDKLRENLALIYFKQKNYEKALTILSSTKNSTFTKDLTAKIKDSISKYEVQEEKEELVIDEEKRTNPIEELKGQLADLMIKNEYTKLAELSEEAMEDFPSQPYFYYQNGYALNKLGNHKAAIEVLEAALDYMLDDIPLVNKIYQELVDAHTALNNSSKANMYLRMIKPGF</sequence>
<keyword evidence="1" id="KW-0732">Signal</keyword>
<dbReference type="Gene3D" id="1.25.40.10">
    <property type="entry name" value="Tetratricopeptide repeat domain"/>
    <property type="match status" value="2"/>
</dbReference>